<proteinExistence type="predicted"/>
<dbReference type="PANTHER" id="PTHR40084:SF1">
    <property type="entry name" value="PHOSPHOTRANSFERASE"/>
    <property type="match status" value="1"/>
</dbReference>
<name>A0A1I2LAT1_9BACL</name>
<protein>
    <submittedName>
        <fullName evidence="1">TIGR00375 family protein</fullName>
    </submittedName>
</protein>
<reference evidence="1 2" key="1">
    <citation type="submission" date="2016-10" db="EMBL/GenBank/DDBJ databases">
        <authorList>
            <person name="de Groot N.N."/>
        </authorList>
    </citation>
    <scope>NUCLEOTIDE SEQUENCE [LARGE SCALE GENOMIC DNA]</scope>
    <source>
        <strain evidence="1 2">DSM 44945</strain>
    </source>
</reference>
<evidence type="ECO:0000313" key="2">
    <source>
        <dbReference type="Proteomes" id="UP000198661"/>
    </source>
</evidence>
<dbReference type="SUPFAM" id="SSF47781">
    <property type="entry name" value="RuvA domain 2-like"/>
    <property type="match status" value="1"/>
</dbReference>
<accession>A0A1I2LAT1</accession>
<gene>
    <name evidence="1" type="ORF">SAMN04488025_10458</name>
</gene>
<organism evidence="1 2">
    <name type="scientific">Planifilum fulgidum</name>
    <dbReference type="NCBI Taxonomy" id="201973"/>
    <lineage>
        <taxon>Bacteria</taxon>
        <taxon>Bacillati</taxon>
        <taxon>Bacillota</taxon>
        <taxon>Bacilli</taxon>
        <taxon>Bacillales</taxon>
        <taxon>Thermoactinomycetaceae</taxon>
        <taxon>Planifilum</taxon>
    </lineage>
</organism>
<evidence type="ECO:0000313" key="1">
    <source>
        <dbReference type="EMBL" id="SFF74301.1"/>
    </source>
</evidence>
<dbReference type="CDD" id="cd19067">
    <property type="entry name" value="PfuEndoQ-like"/>
    <property type="match status" value="1"/>
</dbReference>
<dbReference type="PANTHER" id="PTHR40084">
    <property type="entry name" value="PHOSPHOHYDROLASE, PHP FAMILY"/>
    <property type="match status" value="1"/>
</dbReference>
<dbReference type="EMBL" id="FOOK01000004">
    <property type="protein sequence ID" value="SFF74301.1"/>
    <property type="molecule type" value="Genomic_DNA"/>
</dbReference>
<dbReference type="SUPFAM" id="SSF89550">
    <property type="entry name" value="PHP domain-like"/>
    <property type="match status" value="1"/>
</dbReference>
<dbReference type="InterPro" id="IPR010994">
    <property type="entry name" value="RuvA_2-like"/>
</dbReference>
<dbReference type="STRING" id="201973.SAMN04488025_10458"/>
<keyword evidence="2" id="KW-1185">Reference proteome</keyword>
<dbReference type="Gene3D" id="3.20.20.140">
    <property type="entry name" value="Metal-dependent hydrolases"/>
    <property type="match status" value="1"/>
</dbReference>
<dbReference type="RefSeq" id="WP_092035876.1">
    <property type="nucleotide sequence ID" value="NZ_FOOK01000004.1"/>
</dbReference>
<dbReference type="InterPro" id="IPR016195">
    <property type="entry name" value="Pol/histidinol_Pase-like"/>
</dbReference>
<sequence>MSFRRVFADLHIHIGRTESGLPVKISAARNLTFHEIVREAAHRKGLDMIGIIDAHSPPVQEEIARGLERGIYREDPEGGILYGTTTVILGTEIEVKEEGMGPAHLLAYFPTFASIRRFTGWLSRHMKNVRLSTQRLHRPARELQERVAEEGGLLIPAHVFTPFKSVYGSATDRMSRLLDMDGIVAVELGLSADASMADHLRELSRVSFVTNSDAHSLAKIGREYNEFRLLRPSFRELELALRREKGRGIAANYGLNPKLGKYYRTRCTGCGAILSPDKGETGPCPRCGGNRIVKGVSDRIAEIADGPSKAPAHRPPYVYQVPLEFIPQLGPKTLDRLLGRFGTEMNVLHQAPIEEVAAVAGETIARFIRLARERRLEFEEGGGGAYGRVRASSGGAD</sequence>
<dbReference type="AlphaFoldDB" id="A0A1I2LAT1"/>
<dbReference type="Proteomes" id="UP000198661">
    <property type="component" value="Unassembled WGS sequence"/>
</dbReference>
<dbReference type="Gene3D" id="1.10.150.20">
    <property type="entry name" value="5' to 3' exonuclease, C-terminal subdomain"/>
    <property type="match status" value="1"/>
</dbReference>
<dbReference type="OrthoDB" id="9810135at2"/>